<sequence>MRRHGGVSPPACSRSLHEAGAQPGPTPPLSGDLHNDVVRELAPAIGTHMGVPVLRYNMRCVGKSGGWTSWSAHAEADDLVTLMHWWSAQGGEFVDADTGARVVRSRPATKHILVGYSYSSLISLPAARTCPNVYALVAISPPSRVGPLLTAFWSGTFVSHPLPAAFPKLFVFGDHDQISSVQHMVRFMGTECGVENMPVETPSTGSRDSGEEKTRVHAANGRTMVVLGADHFWFDEGRFGLPFVMSVVEGQHVN</sequence>
<dbReference type="Gene3D" id="3.40.50.1820">
    <property type="entry name" value="alpha/beta hydrolase"/>
    <property type="match status" value="1"/>
</dbReference>
<dbReference type="OrthoDB" id="10260961at2759"/>
<dbReference type="EMBL" id="GG745362">
    <property type="protein sequence ID" value="KNE69711.1"/>
    <property type="molecule type" value="Genomic_DNA"/>
</dbReference>
<evidence type="ECO:0008006" key="4">
    <source>
        <dbReference type="Google" id="ProtNLM"/>
    </source>
</evidence>
<proteinExistence type="predicted"/>
<dbReference type="VEuPathDB" id="FungiDB:AMAG_14257"/>
<evidence type="ECO:0000313" key="2">
    <source>
        <dbReference type="EMBL" id="KNE69711.1"/>
    </source>
</evidence>
<gene>
    <name evidence="2" type="ORF">AMAG_14257</name>
</gene>
<dbReference type="AlphaFoldDB" id="A0A0L0T4S7"/>
<dbReference type="OMA" id="ATHKVPH"/>
<reference evidence="2 3" key="1">
    <citation type="submission" date="2009-11" db="EMBL/GenBank/DDBJ databases">
        <title>Annotation of Allomyces macrogynus ATCC 38327.</title>
        <authorList>
            <consortium name="The Broad Institute Genome Sequencing Platform"/>
            <person name="Russ C."/>
            <person name="Cuomo C."/>
            <person name="Burger G."/>
            <person name="Gray M.W."/>
            <person name="Holland P.W.H."/>
            <person name="King N."/>
            <person name="Lang F.B.F."/>
            <person name="Roger A.J."/>
            <person name="Ruiz-Trillo I."/>
            <person name="Young S.K."/>
            <person name="Zeng Q."/>
            <person name="Gargeya S."/>
            <person name="Fitzgerald M."/>
            <person name="Haas B."/>
            <person name="Abouelleil A."/>
            <person name="Alvarado L."/>
            <person name="Arachchi H.M."/>
            <person name="Berlin A."/>
            <person name="Chapman S.B."/>
            <person name="Gearin G."/>
            <person name="Goldberg J."/>
            <person name="Griggs A."/>
            <person name="Gujja S."/>
            <person name="Hansen M."/>
            <person name="Heiman D."/>
            <person name="Howarth C."/>
            <person name="Larimer J."/>
            <person name="Lui A."/>
            <person name="MacDonald P.J.P."/>
            <person name="McCowen C."/>
            <person name="Montmayeur A."/>
            <person name="Murphy C."/>
            <person name="Neiman D."/>
            <person name="Pearson M."/>
            <person name="Priest M."/>
            <person name="Roberts A."/>
            <person name="Saif S."/>
            <person name="Shea T."/>
            <person name="Sisk P."/>
            <person name="Stolte C."/>
            <person name="Sykes S."/>
            <person name="Wortman J."/>
            <person name="Nusbaum C."/>
            <person name="Birren B."/>
        </authorList>
    </citation>
    <scope>NUCLEOTIDE SEQUENCE [LARGE SCALE GENOMIC DNA]</scope>
    <source>
        <strain evidence="2 3">ATCC 38327</strain>
    </source>
</reference>
<evidence type="ECO:0000256" key="1">
    <source>
        <dbReference type="SAM" id="MobiDB-lite"/>
    </source>
</evidence>
<dbReference type="STRING" id="578462.A0A0L0T4S7"/>
<dbReference type="Proteomes" id="UP000054350">
    <property type="component" value="Unassembled WGS sequence"/>
</dbReference>
<dbReference type="SUPFAM" id="SSF53474">
    <property type="entry name" value="alpha/beta-Hydrolases"/>
    <property type="match status" value="1"/>
</dbReference>
<organism evidence="2 3">
    <name type="scientific">Allomyces macrogynus (strain ATCC 38327)</name>
    <name type="common">Allomyces javanicus var. macrogynus</name>
    <dbReference type="NCBI Taxonomy" id="578462"/>
    <lineage>
        <taxon>Eukaryota</taxon>
        <taxon>Fungi</taxon>
        <taxon>Fungi incertae sedis</taxon>
        <taxon>Blastocladiomycota</taxon>
        <taxon>Blastocladiomycetes</taxon>
        <taxon>Blastocladiales</taxon>
        <taxon>Blastocladiaceae</taxon>
        <taxon>Allomyces</taxon>
    </lineage>
</organism>
<reference evidence="3" key="2">
    <citation type="submission" date="2009-11" db="EMBL/GenBank/DDBJ databases">
        <title>The Genome Sequence of Allomyces macrogynus strain ATCC 38327.</title>
        <authorList>
            <consortium name="The Broad Institute Genome Sequencing Platform"/>
            <person name="Russ C."/>
            <person name="Cuomo C."/>
            <person name="Shea T."/>
            <person name="Young S.K."/>
            <person name="Zeng Q."/>
            <person name="Koehrsen M."/>
            <person name="Haas B."/>
            <person name="Borodovsky M."/>
            <person name="Guigo R."/>
            <person name="Alvarado L."/>
            <person name="Berlin A."/>
            <person name="Borenstein D."/>
            <person name="Chen Z."/>
            <person name="Engels R."/>
            <person name="Freedman E."/>
            <person name="Gellesch M."/>
            <person name="Goldberg J."/>
            <person name="Griggs A."/>
            <person name="Gujja S."/>
            <person name="Heiman D."/>
            <person name="Hepburn T."/>
            <person name="Howarth C."/>
            <person name="Jen D."/>
            <person name="Larson L."/>
            <person name="Lewis B."/>
            <person name="Mehta T."/>
            <person name="Park D."/>
            <person name="Pearson M."/>
            <person name="Roberts A."/>
            <person name="Saif S."/>
            <person name="Shenoy N."/>
            <person name="Sisk P."/>
            <person name="Stolte C."/>
            <person name="Sykes S."/>
            <person name="Walk T."/>
            <person name="White J."/>
            <person name="Yandava C."/>
            <person name="Burger G."/>
            <person name="Gray M.W."/>
            <person name="Holland P.W.H."/>
            <person name="King N."/>
            <person name="Lang F.B.F."/>
            <person name="Roger A.J."/>
            <person name="Ruiz-Trillo I."/>
            <person name="Lander E."/>
            <person name="Nusbaum C."/>
        </authorList>
    </citation>
    <scope>NUCLEOTIDE SEQUENCE [LARGE SCALE GENOMIC DNA]</scope>
    <source>
        <strain evidence="3">ATCC 38327</strain>
    </source>
</reference>
<keyword evidence="3" id="KW-1185">Reference proteome</keyword>
<feature type="region of interest" description="Disordered" evidence="1">
    <location>
        <begin position="1"/>
        <end position="34"/>
    </location>
</feature>
<dbReference type="PANTHER" id="PTHR42103">
    <property type="entry name" value="ALPHA/BETA-HYDROLASES SUPERFAMILY PROTEIN"/>
    <property type="match status" value="1"/>
</dbReference>
<name>A0A0L0T4S7_ALLM3</name>
<accession>A0A0L0T4S7</accession>
<dbReference type="InterPro" id="IPR029058">
    <property type="entry name" value="AB_hydrolase_fold"/>
</dbReference>
<evidence type="ECO:0000313" key="3">
    <source>
        <dbReference type="Proteomes" id="UP000054350"/>
    </source>
</evidence>
<dbReference type="PANTHER" id="PTHR42103:SF2">
    <property type="entry name" value="AB HYDROLASE-1 DOMAIN-CONTAINING PROTEIN"/>
    <property type="match status" value="1"/>
</dbReference>
<protein>
    <recommendedName>
        <fullName evidence="4">Xaa-Pro dipeptidyl-peptidase-like domain-containing protein</fullName>
    </recommendedName>
</protein>